<name>A0A6A4WTS5_AMPAM</name>
<evidence type="ECO:0000313" key="2">
    <source>
        <dbReference type="Proteomes" id="UP000440578"/>
    </source>
</evidence>
<gene>
    <name evidence="1" type="ORF">FJT64_019451</name>
</gene>
<dbReference type="Proteomes" id="UP000440578">
    <property type="component" value="Unassembled WGS sequence"/>
</dbReference>
<sequence>MRRWVSSAYRLDDLLDVMYGTDEVAIPAETFLNKRLKNMKRVFAQTVPIAMWRAVEMEVIHLMILERWNRRCSKPCHQN</sequence>
<accession>A0A6A4WTS5</accession>
<evidence type="ECO:0000313" key="1">
    <source>
        <dbReference type="EMBL" id="KAF0309413.1"/>
    </source>
</evidence>
<dbReference type="AlphaFoldDB" id="A0A6A4WTS5"/>
<dbReference type="EMBL" id="VIIS01000404">
    <property type="protein sequence ID" value="KAF0309413.1"/>
    <property type="molecule type" value="Genomic_DNA"/>
</dbReference>
<keyword evidence="2" id="KW-1185">Reference proteome</keyword>
<proteinExistence type="predicted"/>
<protein>
    <submittedName>
        <fullName evidence="1">Uncharacterized protein</fullName>
    </submittedName>
</protein>
<organism evidence="1 2">
    <name type="scientific">Amphibalanus amphitrite</name>
    <name type="common">Striped barnacle</name>
    <name type="synonym">Balanus amphitrite</name>
    <dbReference type="NCBI Taxonomy" id="1232801"/>
    <lineage>
        <taxon>Eukaryota</taxon>
        <taxon>Metazoa</taxon>
        <taxon>Ecdysozoa</taxon>
        <taxon>Arthropoda</taxon>
        <taxon>Crustacea</taxon>
        <taxon>Multicrustacea</taxon>
        <taxon>Cirripedia</taxon>
        <taxon>Thoracica</taxon>
        <taxon>Thoracicalcarea</taxon>
        <taxon>Balanomorpha</taxon>
        <taxon>Balanoidea</taxon>
        <taxon>Balanidae</taxon>
        <taxon>Amphibalaninae</taxon>
        <taxon>Amphibalanus</taxon>
    </lineage>
</organism>
<reference evidence="1 2" key="1">
    <citation type="submission" date="2019-07" db="EMBL/GenBank/DDBJ databases">
        <title>Draft genome assembly of a fouling barnacle, Amphibalanus amphitrite (Darwin, 1854): The first reference genome for Thecostraca.</title>
        <authorList>
            <person name="Kim W."/>
        </authorList>
    </citation>
    <scope>NUCLEOTIDE SEQUENCE [LARGE SCALE GENOMIC DNA]</scope>
    <source>
        <strain evidence="1">SNU_AA5</strain>
        <tissue evidence="1">Soma without cirri and trophi</tissue>
    </source>
</reference>
<comment type="caution">
    <text evidence="1">The sequence shown here is derived from an EMBL/GenBank/DDBJ whole genome shotgun (WGS) entry which is preliminary data.</text>
</comment>